<dbReference type="AlphaFoldDB" id="A0A397T5Q1"/>
<feature type="non-terminal residue" evidence="1">
    <location>
        <position position="1"/>
    </location>
</feature>
<evidence type="ECO:0000313" key="1">
    <source>
        <dbReference type="EMBL" id="RIA91507.1"/>
    </source>
</evidence>
<gene>
    <name evidence="1" type="ORF">C1645_692614</name>
</gene>
<sequence length="137" mass="16021">IHDQVYHHIGSLLPDEGHTSVFAQLYIYDTMHENENRHNIMRELDANILQYLTEMLDECNPYIQNFRQARDVILAEETTYISMLIYSDRSRDPHRYNVPTASDVAAIMIGDGYDVHPSNRDIFLKLRDGNLQRISII</sequence>
<dbReference type="STRING" id="658196.A0A397T5Q1"/>
<protein>
    <recommendedName>
        <fullName evidence="3">Helitron helicase-like domain-containing protein</fullName>
    </recommendedName>
</protein>
<dbReference type="OrthoDB" id="2423392at2759"/>
<name>A0A397T5Q1_9GLOM</name>
<dbReference type="Proteomes" id="UP000265703">
    <property type="component" value="Unassembled WGS sequence"/>
</dbReference>
<dbReference type="PANTHER" id="PTHR45786:SF74">
    <property type="entry name" value="ATP-DEPENDENT DNA HELICASE"/>
    <property type="match status" value="1"/>
</dbReference>
<evidence type="ECO:0008006" key="3">
    <source>
        <dbReference type="Google" id="ProtNLM"/>
    </source>
</evidence>
<dbReference type="PANTHER" id="PTHR45786">
    <property type="entry name" value="DNA BINDING PROTEIN-LIKE"/>
    <property type="match status" value="1"/>
</dbReference>
<proteinExistence type="predicted"/>
<evidence type="ECO:0000313" key="2">
    <source>
        <dbReference type="Proteomes" id="UP000265703"/>
    </source>
</evidence>
<keyword evidence="2" id="KW-1185">Reference proteome</keyword>
<dbReference type="EMBL" id="QKYT01000151">
    <property type="protein sequence ID" value="RIA91507.1"/>
    <property type="molecule type" value="Genomic_DNA"/>
</dbReference>
<comment type="caution">
    <text evidence="1">The sequence shown here is derived from an EMBL/GenBank/DDBJ whole genome shotgun (WGS) entry which is preliminary data.</text>
</comment>
<reference evidence="1 2" key="1">
    <citation type="submission" date="2018-06" db="EMBL/GenBank/DDBJ databases">
        <title>Comparative genomics reveals the genomic features of Rhizophagus irregularis, R. cerebriforme, R. diaphanum and Gigaspora rosea, and their symbiotic lifestyle signature.</title>
        <authorList>
            <person name="Morin E."/>
            <person name="San Clemente H."/>
            <person name="Chen E.C.H."/>
            <person name="De La Providencia I."/>
            <person name="Hainaut M."/>
            <person name="Kuo A."/>
            <person name="Kohler A."/>
            <person name="Murat C."/>
            <person name="Tang N."/>
            <person name="Roy S."/>
            <person name="Loubradou J."/>
            <person name="Henrissat B."/>
            <person name="Grigoriev I.V."/>
            <person name="Corradi N."/>
            <person name="Roux C."/>
            <person name="Martin F.M."/>
        </authorList>
    </citation>
    <scope>NUCLEOTIDE SEQUENCE [LARGE SCALE GENOMIC DNA]</scope>
    <source>
        <strain evidence="1 2">DAOM 227022</strain>
    </source>
</reference>
<accession>A0A397T5Q1</accession>
<organism evidence="1 2">
    <name type="scientific">Glomus cerebriforme</name>
    <dbReference type="NCBI Taxonomy" id="658196"/>
    <lineage>
        <taxon>Eukaryota</taxon>
        <taxon>Fungi</taxon>
        <taxon>Fungi incertae sedis</taxon>
        <taxon>Mucoromycota</taxon>
        <taxon>Glomeromycotina</taxon>
        <taxon>Glomeromycetes</taxon>
        <taxon>Glomerales</taxon>
        <taxon>Glomeraceae</taxon>
        <taxon>Glomus</taxon>
    </lineage>
</organism>